<accession>A0A364KV24</accession>
<comment type="caution">
    <text evidence="3">The sequence shown here is derived from an EMBL/GenBank/DDBJ whole genome shotgun (WGS) entry which is preliminary data.</text>
</comment>
<dbReference type="PANTHER" id="PTHR46310:SF7">
    <property type="entry name" value="AMIDASE 1"/>
    <property type="match status" value="1"/>
</dbReference>
<dbReference type="AlphaFoldDB" id="A0A364KV24"/>
<dbReference type="STRING" id="1196081.A0A364KV24"/>
<sequence length="609" mass="65838">MFDYTDAASIANGRVTVIDNIPYYVGGVPVSQLLDVSTSSFNVENLPAVDVIPMTVISSNVSTFTGHELNTIVSDYISQDDVFSSAFLSGKSPSIEARSLLPVLETKGTAVFLTSPNYSTGKLQSAIKTRTTQALPNGPYFLSAKTGQVFKAHRLYEDTQSAFLEPAVSNENGGYSALSATSELRLGVKDIFDVNGLRTSGGNKAYYSLYDPRNATGTAIQRLIDHGAVFIGKMGTVQFANGDRPTADWVDFHCPFNPRGDGYLDPSGSSTGPGAGVAAYDWLDIAVGSDTGGSMRGPAGAEGLFGNRPTAGAVDLDHVIPLCDGLDTAGVFARSADTWARVVHSWYLDYKGDYYSYPKKLLYQDSSFSTEAINNSDASALLEDFVSKFEKFLGTNRTHIDIIGTWNMTRAPDAPVSLQEMLHYTYGSLVSVYQWLHLGVSFFSDYAAKHDGRTPYLNPSPASRWQLGRNLGQAGFDTAWHNKTIFFDWWNSDVGFGATSNETCSQAIYIYPNSVGAVNYRDTYSGPPMLPFWGFSDSNIGPLAGVPDLVVPIGEIPYNSTKSGKTEYAPVTMSLVVARGCDLMVANLVREMEAHGILVPVATGPMLYP</sequence>
<evidence type="ECO:0000313" key="4">
    <source>
        <dbReference type="Proteomes" id="UP000249363"/>
    </source>
</evidence>
<dbReference type="EMBL" id="MIKG01000005">
    <property type="protein sequence ID" value="RAO67341.1"/>
    <property type="molecule type" value="Genomic_DNA"/>
</dbReference>
<dbReference type="PANTHER" id="PTHR46310">
    <property type="entry name" value="AMIDASE 1"/>
    <property type="match status" value="1"/>
</dbReference>
<dbReference type="Gene3D" id="3.90.1300.10">
    <property type="entry name" value="Amidase signature (AS) domain"/>
    <property type="match status" value="1"/>
</dbReference>
<dbReference type="SUPFAM" id="SSF75304">
    <property type="entry name" value="Amidase signature (AS) enzymes"/>
    <property type="match status" value="1"/>
</dbReference>
<dbReference type="RefSeq" id="XP_040731857.1">
    <property type="nucleotide sequence ID" value="XM_040875600.1"/>
</dbReference>
<dbReference type="GeneID" id="63792569"/>
<dbReference type="InterPro" id="IPR023631">
    <property type="entry name" value="Amidase_dom"/>
</dbReference>
<dbReference type="InterPro" id="IPR058329">
    <property type="entry name" value="Arp1_N"/>
</dbReference>
<dbReference type="Pfam" id="PF26053">
    <property type="entry name" value="DUF8016"/>
    <property type="match status" value="1"/>
</dbReference>
<gene>
    <name evidence="3" type="ORF">BHQ10_003353</name>
</gene>
<dbReference type="OrthoDB" id="5423360at2759"/>
<dbReference type="Proteomes" id="UP000249363">
    <property type="component" value="Unassembled WGS sequence"/>
</dbReference>
<evidence type="ECO:0000313" key="3">
    <source>
        <dbReference type="EMBL" id="RAO67341.1"/>
    </source>
</evidence>
<feature type="domain" description="Amidase" evidence="1">
    <location>
        <begin position="187"/>
        <end position="357"/>
    </location>
</feature>
<proteinExistence type="predicted"/>
<evidence type="ECO:0000259" key="1">
    <source>
        <dbReference type="Pfam" id="PF01425"/>
    </source>
</evidence>
<name>A0A364KV24_TALAM</name>
<protein>
    <submittedName>
        <fullName evidence="3">Uncharacterized protein</fullName>
    </submittedName>
</protein>
<dbReference type="Pfam" id="PF01425">
    <property type="entry name" value="Amidase"/>
    <property type="match status" value="1"/>
</dbReference>
<reference evidence="3 4" key="1">
    <citation type="journal article" date="2017" name="Biotechnol. Biofuels">
        <title>Differential beta-glucosidase expression as a function of carbon source availability in Talaromyces amestolkiae: a genomic and proteomic approach.</title>
        <authorList>
            <person name="de Eugenio L.I."/>
            <person name="Mendez-Liter J.A."/>
            <person name="Nieto-Dominguez M."/>
            <person name="Alonso L."/>
            <person name="Gil-Munoz J."/>
            <person name="Barriuso J."/>
            <person name="Prieto A."/>
            <person name="Martinez M.J."/>
        </authorList>
    </citation>
    <scope>NUCLEOTIDE SEQUENCE [LARGE SCALE GENOMIC DNA]</scope>
    <source>
        <strain evidence="3 4">CIB</strain>
    </source>
</reference>
<evidence type="ECO:0000259" key="2">
    <source>
        <dbReference type="Pfam" id="PF26053"/>
    </source>
</evidence>
<keyword evidence="4" id="KW-1185">Reference proteome</keyword>
<organism evidence="3 4">
    <name type="scientific">Talaromyces amestolkiae</name>
    <dbReference type="NCBI Taxonomy" id="1196081"/>
    <lineage>
        <taxon>Eukaryota</taxon>
        <taxon>Fungi</taxon>
        <taxon>Dikarya</taxon>
        <taxon>Ascomycota</taxon>
        <taxon>Pezizomycotina</taxon>
        <taxon>Eurotiomycetes</taxon>
        <taxon>Eurotiomycetidae</taxon>
        <taxon>Eurotiales</taxon>
        <taxon>Trichocomaceae</taxon>
        <taxon>Talaromyces</taxon>
        <taxon>Talaromyces sect. Talaromyces</taxon>
    </lineage>
</organism>
<dbReference type="InterPro" id="IPR036928">
    <property type="entry name" value="AS_sf"/>
</dbReference>
<feature type="domain" description="Scytalone dehydratase-like protein Arp1 N-terminal" evidence="2">
    <location>
        <begin position="47"/>
        <end position="156"/>
    </location>
</feature>